<dbReference type="PANTHER" id="PTHR13932">
    <property type="entry name" value="COPROPORPHYRINIGEN III OXIDASE"/>
    <property type="match status" value="1"/>
</dbReference>
<dbReference type="PROSITE" id="PS51918">
    <property type="entry name" value="RADICAL_SAM"/>
    <property type="match status" value="1"/>
</dbReference>
<evidence type="ECO:0000256" key="3">
    <source>
        <dbReference type="ARBA" id="ARBA00022723"/>
    </source>
</evidence>
<feature type="domain" description="Radical SAM core" evidence="6">
    <location>
        <begin position="42"/>
        <end position="284"/>
    </location>
</feature>
<dbReference type="InterPro" id="IPR007197">
    <property type="entry name" value="rSAM"/>
</dbReference>
<dbReference type="CDD" id="cd01335">
    <property type="entry name" value="Radical_SAM"/>
    <property type="match status" value="1"/>
</dbReference>
<dbReference type="EMBL" id="JAMQBK010000049">
    <property type="protein sequence ID" value="MCM2372598.1"/>
    <property type="molecule type" value="Genomic_DNA"/>
</dbReference>
<reference evidence="7 8" key="1">
    <citation type="journal article" date="2022" name="Syst. Appl. Microbiol.">
        <title>Rhodopirellula aestuarii sp. nov., a novel member of the genus Rhodopirellula isolated from brackish sediments collected in the Tagus River estuary, Portugal.</title>
        <authorList>
            <person name="Vitorino I.R."/>
            <person name="Klimek D."/>
            <person name="Calusinska M."/>
            <person name="Lobo-da-Cunha A."/>
            <person name="Vasconcelos V."/>
            <person name="Lage O.M."/>
        </authorList>
    </citation>
    <scope>NUCLEOTIDE SEQUENCE [LARGE SCALE GENOMIC DNA]</scope>
    <source>
        <strain evidence="7 8">ICT_H3.1</strain>
    </source>
</reference>
<proteinExistence type="predicted"/>
<dbReference type="InterPro" id="IPR013785">
    <property type="entry name" value="Aldolase_TIM"/>
</dbReference>
<evidence type="ECO:0000313" key="8">
    <source>
        <dbReference type="Proteomes" id="UP001202961"/>
    </source>
</evidence>
<dbReference type="Proteomes" id="UP001202961">
    <property type="component" value="Unassembled WGS sequence"/>
</dbReference>
<organism evidence="7 8">
    <name type="scientific">Aporhodopirellula aestuarii</name>
    <dbReference type="NCBI Taxonomy" id="2950107"/>
    <lineage>
        <taxon>Bacteria</taxon>
        <taxon>Pseudomonadati</taxon>
        <taxon>Planctomycetota</taxon>
        <taxon>Planctomycetia</taxon>
        <taxon>Pirellulales</taxon>
        <taxon>Pirellulaceae</taxon>
        <taxon>Aporhodopirellula</taxon>
    </lineage>
</organism>
<name>A0ABT0U6M1_9BACT</name>
<gene>
    <name evidence="7" type="ORF">NB063_18460</name>
</gene>
<evidence type="ECO:0000256" key="1">
    <source>
        <dbReference type="ARBA" id="ARBA00001966"/>
    </source>
</evidence>
<keyword evidence="2" id="KW-0949">S-adenosyl-L-methionine</keyword>
<evidence type="ECO:0000256" key="2">
    <source>
        <dbReference type="ARBA" id="ARBA00022691"/>
    </source>
</evidence>
<keyword evidence="4" id="KW-0408">Iron</keyword>
<dbReference type="SFLD" id="SFLDS00029">
    <property type="entry name" value="Radical_SAM"/>
    <property type="match status" value="1"/>
</dbReference>
<dbReference type="InterPro" id="IPR034505">
    <property type="entry name" value="Coproporphyrinogen-III_oxidase"/>
</dbReference>
<dbReference type="SUPFAM" id="SSF102114">
    <property type="entry name" value="Radical SAM enzymes"/>
    <property type="match status" value="1"/>
</dbReference>
<dbReference type="SMART" id="SM00729">
    <property type="entry name" value="Elp3"/>
    <property type="match status" value="1"/>
</dbReference>
<dbReference type="PANTHER" id="PTHR13932:SF5">
    <property type="entry name" value="RADICAL S-ADENOSYL METHIONINE DOMAIN-CONTAINING PROTEIN 1, MITOCHONDRIAL"/>
    <property type="match status" value="1"/>
</dbReference>
<dbReference type="RefSeq" id="WP_250930233.1">
    <property type="nucleotide sequence ID" value="NZ_JAMQBK010000049.1"/>
</dbReference>
<evidence type="ECO:0000256" key="4">
    <source>
        <dbReference type="ARBA" id="ARBA00023004"/>
    </source>
</evidence>
<evidence type="ECO:0000259" key="6">
    <source>
        <dbReference type="PROSITE" id="PS51918"/>
    </source>
</evidence>
<comment type="caution">
    <text evidence="7">The sequence shown here is derived from an EMBL/GenBank/DDBJ whole genome shotgun (WGS) entry which is preliminary data.</text>
</comment>
<sequence length="438" mass="50247">MTSTSSDDKTEVGSVFISNYPPYSQWNAEALEDVRSRMQSPPANDNPLGLYLHIPFCRKRCKFCYFKVFTDVNAGEVQRYVDALCDEISMVSKLPVMGDRPFRFVYFGGGTPSFLSPKQLTKLADRLHEHITWDGAEEVTFECEPGTLSETKVKTLREKLGVTRLSLGVENFNDALLEENGRAHLSKQVFAAWEWIEAANFPNVNIDLIAGMVGETWDNWRDNIRRTIEMSPESVTIYQMELPFNTIYSKDMLGNKTESPVAPWQTKRDWVDYAFDQLIAAGYKVSSGYTLVKDTGKVNFSYRDNLWRGADLIATGIASFGHVHGVHYQNVPHMPEYLETIESGKLPLGRGYVPTPHQALVRELILLLKRGFVERAYFLDKFDADILTQWREVWDRYVEQGLVEIHDDEIRLTREGLLRVDSLLPAFFEPEHQNVRYT</sequence>
<dbReference type="SFLD" id="SFLDG01065">
    <property type="entry name" value="anaerobic_coproporphyrinogen-I"/>
    <property type="match status" value="1"/>
</dbReference>
<dbReference type="InterPro" id="IPR058240">
    <property type="entry name" value="rSAM_sf"/>
</dbReference>
<comment type="cofactor">
    <cofactor evidence="1">
        <name>[4Fe-4S] cluster</name>
        <dbReference type="ChEBI" id="CHEBI:49883"/>
    </cofactor>
</comment>
<dbReference type="Gene3D" id="3.20.20.70">
    <property type="entry name" value="Aldolase class I"/>
    <property type="match status" value="1"/>
</dbReference>
<keyword evidence="3" id="KW-0479">Metal-binding</keyword>
<evidence type="ECO:0000256" key="5">
    <source>
        <dbReference type="ARBA" id="ARBA00023014"/>
    </source>
</evidence>
<evidence type="ECO:0000313" key="7">
    <source>
        <dbReference type="EMBL" id="MCM2372598.1"/>
    </source>
</evidence>
<keyword evidence="5" id="KW-0411">Iron-sulfur</keyword>
<dbReference type="SFLD" id="SFLDG01082">
    <property type="entry name" value="B12-binding_domain_containing"/>
    <property type="match status" value="1"/>
</dbReference>
<protein>
    <submittedName>
        <fullName evidence="7">Coproporphyrinogen III oxidase family protein</fullName>
    </submittedName>
</protein>
<dbReference type="Pfam" id="PF04055">
    <property type="entry name" value="Radical_SAM"/>
    <property type="match status" value="1"/>
</dbReference>
<dbReference type="InterPro" id="IPR006638">
    <property type="entry name" value="Elp3/MiaA/NifB-like_rSAM"/>
</dbReference>
<keyword evidence="8" id="KW-1185">Reference proteome</keyword>
<accession>A0ABT0U6M1</accession>